<comment type="caution">
    <text evidence="8">The sequence shown here is derived from an EMBL/GenBank/DDBJ whole genome shotgun (WGS) entry which is preliminary data.</text>
</comment>
<feature type="transmembrane region" description="Helical" evidence="6">
    <location>
        <begin position="107"/>
        <end position="126"/>
    </location>
</feature>
<comment type="subcellular location">
    <subcellularLocation>
        <location evidence="1">Membrane</location>
        <topology evidence="1">Multi-pass membrane protein</topology>
    </subcellularLocation>
</comment>
<feature type="non-terminal residue" evidence="8">
    <location>
        <position position="325"/>
    </location>
</feature>
<evidence type="ECO:0000256" key="5">
    <source>
        <dbReference type="SAM" id="MobiDB-lite"/>
    </source>
</evidence>
<dbReference type="InterPro" id="IPR050332">
    <property type="entry name" value="GPCR_2"/>
</dbReference>
<dbReference type="PANTHER" id="PTHR45620">
    <property type="entry name" value="PDF RECEPTOR-LIKE PROTEIN-RELATED"/>
    <property type="match status" value="1"/>
</dbReference>
<keyword evidence="4 6" id="KW-0472">Membrane</keyword>
<accession>A0AAD7ZB16</accession>
<feature type="transmembrane region" description="Helical" evidence="6">
    <location>
        <begin position="173"/>
        <end position="199"/>
    </location>
</feature>
<feature type="transmembrane region" description="Helical" evidence="6">
    <location>
        <begin position="12"/>
        <end position="31"/>
    </location>
</feature>
<evidence type="ECO:0000256" key="1">
    <source>
        <dbReference type="ARBA" id="ARBA00004141"/>
    </source>
</evidence>
<feature type="transmembrane region" description="Helical" evidence="6">
    <location>
        <begin position="133"/>
        <end position="153"/>
    </location>
</feature>
<dbReference type="PROSITE" id="PS00650">
    <property type="entry name" value="G_PROTEIN_RECEP_F2_2"/>
    <property type="match status" value="1"/>
</dbReference>
<evidence type="ECO:0000313" key="9">
    <source>
        <dbReference type="Proteomes" id="UP001233999"/>
    </source>
</evidence>
<reference evidence="8" key="2">
    <citation type="submission" date="2023-05" db="EMBL/GenBank/DDBJ databases">
        <authorList>
            <person name="Fouks B."/>
        </authorList>
    </citation>
    <scope>NUCLEOTIDE SEQUENCE</scope>
    <source>
        <strain evidence="8">Stay&amp;Tobe</strain>
        <tissue evidence="8">Testes</tissue>
    </source>
</reference>
<protein>
    <recommendedName>
        <fullName evidence="7">G-protein coupled receptors family 2 profile 2 domain-containing protein</fullName>
    </recommendedName>
</protein>
<feature type="transmembrane region" description="Helical" evidence="6">
    <location>
        <begin position="220"/>
        <end position="239"/>
    </location>
</feature>
<name>A0AAD7ZB16_DIPPU</name>
<evidence type="ECO:0000256" key="3">
    <source>
        <dbReference type="ARBA" id="ARBA00022989"/>
    </source>
</evidence>
<dbReference type="GO" id="GO:0007188">
    <property type="term" value="P:adenylate cyclase-modulating G protein-coupled receptor signaling pathway"/>
    <property type="evidence" value="ECO:0007669"/>
    <property type="project" value="TreeGrafter"/>
</dbReference>
<feature type="transmembrane region" description="Helical" evidence="6">
    <location>
        <begin position="43"/>
        <end position="64"/>
    </location>
</feature>
<feature type="non-terminal residue" evidence="8">
    <location>
        <position position="1"/>
    </location>
</feature>
<feature type="transmembrane region" description="Helical" evidence="6">
    <location>
        <begin position="251"/>
        <end position="274"/>
    </location>
</feature>
<dbReference type="InterPro" id="IPR000832">
    <property type="entry name" value="GPCR_2_secretin-like"/>
</dbReference>
<evidence type="ECO:0000256" key="2">
    <source>
        <dbReference type="ARBA" id="ARBA00022692"/>
    </source>
</evidence>
<keyword evidence="2 6" id="KW-0812">Transmembrane</keyword>
<evidence type="ECO:0000256" key="6">
    <source>
        <dbReference type="SAM" id="Phobius"/>
    </source>
</evidence>
<organism evidence="8 9">
    <name type="scientific">Diploptera punctata</name>
    <name type="common">Pacific beetle cockroach</name>
    <dbReference type="NCBI Taxonomy" id="6984"/>
    <lineage>
        <taxon>Eukaryota</taxon>
        <taxon>Metazoa</taxon>
        <taxon>Ecdysozoa</taxon>
        <taxon>Arthropoda</taxon>
        <taxon>Hexapoda</taxon>
        <taxon>Insecta</taxon>
        <taxon>Pterygota</taxon>
        <taxon>Neoptera</taxon>
        <taxon>Polyneoptera</taxon>
        <taxon>Dictyoptera</taxon>
        <taxon>Blattodea</taxon>
        <taxon>Blaberoidea</taxon>
        <taxon>Blaberidae</taxon>
        <taxon>Diplopterinae</taxon>
        <taxon>Diploptera</taxon>
    </lineage>
</organism>
<dbReference type="InterPro" id="IPR017981">
    <property type="entry name" value="GPCR_2-like_7TM"/>
</dbReference>
<evidence type="ECO:0000259" key="7">
    <source>
        <dbReference type="PROSITE" id="PS50261"/>
    </source>
</evidence>
<dbReference type="InterPro" id="IPR017983">
    <property type="entry name" value="GPCR_2_secretin-like_CS"/>
</dbReference>
<dbReference type="Gene3D" id="1.20.1070.10">
    <property type="entry name" value="Rhodopsin 7-helix transmembrane proteins"/>
    <property type="match status" value="1"/>
</dbReference>
<dbReference type="PROSITE" id="PS50261">
    <property type="entry name" value="G_PROTEIN_RECEP_F2_4"/>
    <property type="match status" value="1"/>
</dbReference>
<evidence type="ECO:0000256" key="4">
    <source>
        <dbReference type="ARBA" id="ARBA00023136"/>
    </source>
</evidence>
<sequence>RWIPIIKSISQVGYSVSLVTLIVAFVLLTCLKKLRCPRNTLLLYLFFSFIMRAFITLLLDLLLVKGVGLAKDVVVDENGLVAFLPDRTNWECKALIAFWNYCLIANYTWIFMEGLYLHNLIFLALFTDTSSITLYVIVGWGLPIFFLVPWILLRISHEDTKCWNTHEDSNIYLLLRIPVIICVLLSFILFMNIARVLLLKMQSIVYLERRKLRYRRWARSTLVLVPLFGVHYVIFVWLIQELKVGTTMMIVYLFVDQLFASFQGFLVALLYCLMNSEVCAEVVRKWKSYKYNKEHSKRGSANSLPPGLHSMLTSSRIYNGGGGHR</sequence>
<keyword evidence="9" id="KW-1185">Reference proteome</keyword>
<dbReference type="GO" id="GO:0005886">
    <property type="term" value="C:plasma membrane"/>
    <property type="evidence" value="ECO:0007669"/>
    <property type="project" value="TreeGrafter"/>
</dbReference>
<dbReference type="Proteomes" id="UP001233999">
    <property type="component" value="Unassembled WGS sequence"/>
</dbReference>
<gene>
    <name evidence="8" type="ORF">L9F63_006428</name>
</gene>
<dbReference type="GO" id="GO:0007166">
    <property type="term" value="P:cell surface receptor signaling pathway"/>
    <property type="evidence" value="ECO:0007669"/>
    <property type="project" value="InterPro"/>
</dbReference>
<evidence type="ECO:0000313" key="8">
    <source>
        <dbReference type="EMBL" id="KAJ9576991.1"/>
    </source>
</evidence>
<dbReference type="PANTHER" id="PTHR45620:SF1">
    <property type="entry name" value="G-PROTEIN COUPLED RECEPTORS FAMILY 2 PROFILE 2 DOMAIN-CONTAINING PROTEIN"/>
    <property type="match status" value="1"/>
</dbReference>
<dbReference type="SUPFAM" id="SSF81321">
    <property type="entry name" value="Family A G protein-coupled receptor-like"/>
    <property type="match status" value="1"/>
</dbReference>
<dbReference type="GO" id="GO:0017046">
    <property type="term" value="F:peptide hormone binding"/>
    <property type="evidence" value="ECO:0007669"/>
    <property type="project" value="TreeGrafter"/>
</dbReference>
<feature type="region of interest" description="Disordered" evidence="5">
    <location>
        <begin position="296"/>
        <end position="325"/>
    </location>
</feature>
<dbReference type="EMBL" id="JASPKZ010009381">
    <property type="protein sequence ID" value="KAJ9576991.1"/>
    <property type="molecule type" value="Genomic_DNA"/>
</dbReference>
<dbReference type="Pfam" id="PF00002">
    <property type="entry name" value="7tm_2"/>
    <property type="match status" value="1"/>
</dbReference>
<proteinExistence type="predicted"/>
<dbReference type="GO" id="GO:0008528">
    <property type="term" value="F:G protein-coupled peptide receptor activity"/>
    <property type="evidence" value="ECO:0007669"/>
    <property type="project" value="TreeGrafter"/>
</dbReference>
<reference evidence="8" key="1">
    <citation type="journal article" date="2023" name="IScience">
        <title>Live-bearing cockroach genome reveals convergent evolutionary mechanisms linked to viviparity in insects and beyond.</title>
        <authorList>
            <person name="Fouks B."/>
            <person name="Harrison M.C."/>
            <person name="Mikhailova A.A."/>
            <person name="Marchal E."/>
            <person name="English S."/>
            <person name="Carruthers M."/>
            <person name="Jennings E.C."/>
            <person name="Chiamaka E.L."/>
            <person name="Frigard R.A."/>
            <person name="Pippel M."/>
            <person name="Attardo G.M."/>
            <person name="Benoit J.B."/>
            <person name="Bornberg-Bauer E."/>
            <person name="Tobe S.S."/>
        </authorList>
    </citation>
    <scope>NUCLEOTIDE SEQUENCE</scope>
    <source>
        <strain evidence="8">Stay&amp;Tobe</strain>
    </source>
</reference>
<dbReference type="PRINTS" id="PR00249">
    <property type="entry name" value="GPCRSECRETIN"/>
</dbReference>
<feature type="domain" description="G-protein coupled receptors family 2 profile 2" evidence="7">
    <location>
        <begin position="6"/>
        <end position="275"/>
    </location>
</feature>
<keyword evidence="3 6" id="KW-1133">Transmembrane helix</keyword>
<dbReference type="AlphaFoldDB" id="A0AAD7ZB16"/>